<dbReference type="eggNOG" id="KOG0717">
    <property type="taxonomic scope" value="Eukaryota"/>
</dbReference>
<gene>
    <name evidence="2" type="ORF">SARC_15436</name>
</gene>
<dbReference type="Pfam" id="PF00226">
    <property type="entry name" value="DnaJ"/>
    <property type="match status" value="1"/>
</dbReference>
<dbReference type="CDD" id="cd06257">
    <property type="entry name" value="DnaJ"/>
    <property type="match status" value="1"/>
</dbReference>
<dbReference type="InterPro" id="IPR036869">
    <property type="entry name" value="J_dom_sf"/>
</dbReference>
<dbReference type="PANTHER" id="PTHR44029">
    <property type="entry name" value="DNAJ HOMOLOG SUBFAMILY C MEMBER 21"/>
    <property type="match status" value="1"/>
</dbReference>
<feature type="domain" description="J" evidence="1">
    <location>
        <begin position="3"/>
        <end position="57"/>
    </location>
</feature>
<dbReference type="InterPro" id="IPR001623">
    <property type="entry name" value="DnaJ_domain"/>
</dbReference>
<dbReference type="SUPFAM" id="SSF46565">
    <property type="entry name" value="Chaperone J-domain"/>
    <property type="match status" value="1"/>
</dbReference>
<dbReference type="Proteomes" id="UP000054560">
    <property type="component" value="Unassembled WGS sequence"/>
</dbReference>
<dbReference type="PROSITE" id="PS50076">
    <property type="entry name" value="DNAJ_2"/>
    <property type="match status" value="1"/>
</dbReference>
<dbReference type="PRINTS" id="PR00625">
    <property type="entry name" value="JDOMAIN"/>
</dbReference>
<sequence>MRCHYEVLGVDRNADEKQLKLAYRSLARKNHPDKHPDEQELYTKIFKELQGAYDILS</sequence>
<proteinExistence type="predicted"/>
<evidence type="ECO:0000259" key="1">
    <source>
        <dbReference type="PROSITE" id="PS50076"/>
    </source>
</evidence>
<dbReference type="PANTHER" id="PTHR44029:SF1">
    <property type="entry name" value="DNAJ HOMOLOG SUBFAMILY C MEMBER 21"/>
    <property type="match status" value="1"/>
</dbReference>
<reference evidence="2 3" key="1">
    <citation type="submission" date="2011-02" db="EMBL/GenBank/DDBJ databases">
        <title>The Genome Sequence of Sphaeroforma arctica JP610.</title>
        <authorList>
            <consortium name="The Broad Institute Genome Sequencing Platform"/>
            <person name="Russ C."/>
            <person name="Cuomo C."/>
            <person name="Young S.K."/>
            <person name="Zeng Q."/>
            <person name="Gargeya S."/>
            <person name="Alvarado L."/>
            <person name="Berlin A."/>
            <person name="Chapman S.B."/>
            <person name="Chen Z."/>
            <person name="Freedman E."/>
            <person name="Gellesch M."/>
            <person name="Goldberg J."/>
            <person name="Griggs A."/>
            <person name="Gujja S."/>
            <person name="Heilman E."/>
            <person name="Heiman D."/>
            <person name="Howarth C."/>
            <person name="Mehta T."/>
            <person name="Neiman D."/>
            <person name="Pearson M."/>
            <person name="Roberts A."/>
            <person name="Saif S."/>
            <person name="Shea T."/>
            <person name="Shenoy N."/>
            <person name="Sisk P."/>
            <person name="Stolte C."/>
            <person name="Sykes S."/>
            <person name="White J."/>
            <person name="Yandava C."/>
            <person name="Burger G."/>
            <person name="Gray M.W."/>
            <person name="Holland P.W.H."/>
            <person name="King N."/>
            <person name="Lang F.B.F."/>
            <person name="Roger A.J."/>
            <person name="Ruiz-Trillo I."/>
            <person name="Haas B."/>
            <person name="Nusbaum C."/>
            <person name="Birren B."/>
        </authorList>
    </citation>
    <scope>NUCLEOTIDE SEQUENCE [LARGE SCALE GENOMIC DNA]</scope>
    <source>
        <strain evidence="2 3">JP610</strain>
    </source>
</reference>
<dbReference type="OrthoDB" id="10250354at2759"/>
<evidence type="ECO:0000313" key="2">
    <source>
        <dbReference type="EMBL" id="KNC72015.1"/>
    </source>
</evidence>
<protein>
    <recommendedName>
        <fullName evidence="1">J domain-containing protein</fullName>
    </recommendedName>
</protein>
<keyword evidence="3" id="KW-1185">Reference proteome</keyword>
<dbReference type="Gene3D" id="1.10.287.110">
    <property type="entry name" value="DnaJ domain"/>
    <property type="match status" value="1"/>
</dbReference>
<dbReference type="InterPro" id="IPR051964">
    <property type="entry name" value="Chaperone_stress_response"/>
</dbReference>
<dbReference type="EMBL" id="KQ247713">
    <property type="protein sequence ID" value="KNC72015.1"/>
    <property type="molecule type" value="Genomic_DNA"/>
</dbReference>
<accession>A0A0L0F5L7</accession>
<dbReference type="AlphaFoldDB" id="A0A0L0F5L7"/>
<evidence type="ECO:0000313" key="3">
    <source>
        <dbReference type="Proteomes" id="UP000054560"/>
    </source>
</evidence>
<dbReference type="RefSeq" id="XP_014145917.1">
    <property type="nucleotide sequence ID" value="XM_014290442.1"/>
</dbReference>
<organism evidence="2 3">
    <name type="scientific">Sphaeroforma arctica JP610</name>
    <dbReference type="NCBI Taxonomy" id="667725"/>
    <lineage>
        <taxon>Eukaryota</taxon>
        <taxon>Ichthyosporea</taxon>
        <taxon>Ichthyophonida</taxon>
        <taxon>Sphaeroforma</taxon>
    </lineage>
</organism>
<feature type="non-terminal residue" evidence="2">
    <location>
        <position position="57"/>
    </location>
</feature>
<dbReference type="STRING" id="667725.A0A0L0F5L7"/>
<name>A0A0L0F5L7_9EUKA</name>
<dbReference type="SMART" id="SM00271">
    <property type="entry name" value="DnaJ"/>
    <property type="match status" value="1"/>
</dbReference>
<dbReference type="GO" id="GO:0005737">
    <property type="term" value="C:cytoplasm"/>
    <property type="evidence" value="ECO:0007669"/>
    <property type="project" value="TreeGrafter"/>
</dbReference>
<dbReference type="GeneID" id="25915940"/>